<feature type="signal peptide" evidence="1">
    <location>
        <begin position="1"/>
        <end position="20"/>
    </location>
</feature>
<evidence type="ECO:0000313" key="3">
    <source>
        <dbReference type="Proteomes" id="UP000247727"/>
    </source>
</evidence>
<feature type="chain" id="PRO_5016397849" evidence="1">
    <location>
        <begin position="21"/>
        <end position="127"/>
    </location>
</feature>
<dbReference type="InterPro" id="IPR025145">
    <property type="entry name" value="DUF4087"/>
</dbReference>
<organism evidence="2 3">
    <name type="scientific">Rhodobacter viridis</name>
    <dbReference type="NCBI Taxonomy" id="1054202"/>
    <lineage>
        <taxon>Bacteria</taxon>
        <taxon>Pseudomonadati</taxon>
        <taxon>Pseudomonadota</taxon>
        <taxon>Alphaproteobacteria</taxon>
        <taxon>Rhodobacterales</taxon>
        <taxon>Rhodobacter group</taxon>
        <taxon>Rhodobacter</taxon>
    </lineage>
</organism>
<dbReference type="Pfam" id="PF13316">
    <property type="entry name" value="DUF4087"/>
    <property type="match status" value="1"/>
</dbReference>
<dbReference type="AlphaFoldDB" id="A0A318TYW9"/>
<comment type="caution">
    <text evidence="2">The sequence shown here is derived from an EMBL/GenBank/DDBJ whole genome shotgun (WGS) entry which is preliminary data.</text>
</comment>
<dbReference type="Proteomes" id="UP000247727">
    <property type="component" value="Unassembled WGS sequence"/>
</dbReference>
<name>A0A318TYW9_9RHOB</name>
<evidence type="ECO:0000256" key="1">
    <source>
        <dbReference type="SAM" id="SignalP"/>
    </source>
</evidence>
<reference evidence="2 3" key="1">
    <citation type="submission" date="2018-06" db="EMBL/GenBank/DDBJ databases">
        <title>Genomic Encyclopedia of Type Strains, Phase III (KMG-III): the genomes of soil and plant-associated and newly described type strains.</title>
        <authorList>
            <person name="Whitman W."/>
        </authorList>
    </citation>
    <scope>NUCLEOTIDE SEQUENCE [LARGE SCALE GENOMIC DNA]</scope>
    <source>
        <strain evidence="2 3">JA737</strain>
    </source>
</reference>
<dbReference type="EMBL" id="QJTK01000013">
    <property type="protein sequence ID" value="PYF08218.1"/>
    <property type="molecule type" value="Genomic_DNA"/>
</dbReference>
<evidence type="ECO:0000313" key="2">
    <source>
        <dbReference type="EMBL" id="PYF08218.1"/>
    </source>
</evidence>
<accession>A0A318TYW9</accession>
<proteinExistence type="predicted"/>
<keyword evidence="1" id="KW-0732">Signal</keyword>
<gene>
    <name evidence="2" type="ORF">C8J30_11377</name>
</gene>
<sequence>MAKIVALALAFGLLASAAQAEARSETRCGWFVNPTPGNFYLTDADGSWWFASQGSLEVGGWENLDWSDAEFGDEWVETNGSYGYGCACASGDYGNAAEGEVWFIDKLRALPLSKCLRDPALPPPPRD</sequence>
<dbReference type="RefSeq" id="WP_220033762.1">
    <property type="nucleotide sequence ID" value="NZ_QJTK01000013.1"/>
</dbReference>
<protein>
    <submittedName>
        <fullName evidence="2">Uncharacterized protein DUF4087</fullName>
    </submittedName>
</protein>
<keyword evidence="3" id="KW-1185">Reference proteome</keyword>